<organism evidence="1 2">
    <name type="scientific">Peribacillus frigoritolerans</name>
    <dbReference type="NCBI Taxonomy" id="450367"/>
    <lineage>
        <taxon>Bacteria</taxon>
        <taxon>Bacillati</taxon>
        <taxon>Bacillota</taxon>
        <taxon>Bacilli</taxon>
        <taxon>Bacillales</taxon>
        <taxon>Bacillaceae</taxon>
        <taxon>Peribacillus</taxon>
    </lineage>
</organism>
<evidence type="ECO:0000313" key="1">
    <source>
        <dbReference type="EMBL" id="MBR8644066.1"/>
    </source>
</evidence>
<name>A0A941FIK4_9BACI</name>
<evidence type="ECO:0000313" key="2">
    <source>
        <dbReference type="Proteomes" id="UP000680045"/>
    </source>
</evidence>
<reference evidence="1" key="1">
    <citation type="submission" date="2021-04" db="EMBL/GenBank/DDBJ databases">
        <title>Whole genome sequencing of Enterococci isolates from hospitalized patients.</title>
        <authorList>
            <person name="Ogoti B.M."/>
            <person name="Onyambu F.G."/>
        </authorList>
    </citation>
    <scope>NUCLEOTIDE SEQUENCE</scope>
    <source>
        <strain evidence="1">242</strain>
    </source>
</reference>
<dbReference type="EMBL" id="JAGTPW010000004">
    <property type="protein sequence ID" value="MBR8644066.1"/>
    <property type="molecule type" value="Genomic_DNA"/>
</dbReference>
<comment type="caution">
    <text evidence="1">The sequence shown here is derived from an EMBL/GenBank/DDBJ whole genome shotgun (WGS) entry which is preliminary data.</text>
</comment>
<gene>
    <name evidence="1" type="ORF">KEH51_03225</name>
</gene>
<protein>
    <submittedName>
        <fullName evidence="1">Uncharacterized protein</fullName>
    </submittedName>
</protein>
<sequence>MRKLFNIVVLILLLSGLWYGYGKDIQESGFKAGIGSFATDVRSFITGPEVTTALEKLSTGVSSLIGSLTETLDSASEKELQVTEK</sequence>
<accession>A0A941FIK4</accession>
<dbReference type="Proteomes" id="UP000680045">
    <property type="component" value="Unassembled WGS sequence"/>
</dbReference>
<proteinExistence type="predicted"/>
<dbReference type="AlphaFoldDB" id="A0A941FIK4"/>